<keyword evidence="2" id="KW-1185">Reference proteome</keyword>
<evidence type="ECO:0000313" key="1">
    <source>
        <dbReference type="EMBL" id="RLN04980.1"/>
    </source>
</evidence>
<dbReference type="Proteomes" id="UP000275267">
    <property type="component" value="Unassembled WGS sequence"/>
</dbReference>
<organism evidence="1 2">
    <name type="scientific">Panicum miliaceum</name>
    <name type="common">Proso millet</name>
    <name type="synonym">Broomcorn millet</name>
    <dbReference type="NCBI Taxonomy" id="4540"/>
    <lineage>
        <taxon>Eukaryota</taxon>
        <taxon>Viridiplantae</taxon>
        <taxon>Streptophyta</taxon>
        <taxon>Embryophyta</taxon>
        <taxon>Tracheophyta</taxon>
        <taxon>Spermatophyta</taxon>
        <taxon>Magnoliopsida</taxon>
        <taxon>Liliopsida</taxon>
        <taxon>Poales</taxon>
        <taxon>Poaceae</taxon>
        <taxon>PACMAD clade</taxon>
        <taxon>Panicoideae</taxon>
        <taxon>Panicodae</taxon>
        <taxon>Paniceae</taxon>
        <taxon>Panicinae</taxon>
        <taxon>Panicum</taxon>
        <taxon>Panicum sect. Panicum</taxon>
    </lineage>
</organism>
<gene>
    <name evidence="1" type="ORF">C2845_PM13G02000</name>
</gene>
<name>A0A3L6RKB2_PANMI</name>
<sequence length="104" mass="11751">MGLSRSLRRAVEPVVFDYSAPHRKCKGKRGARALMLRSELEALPYLRGDRLTIECVVDDAAAVAQGCLRSVYVAWIRRMIAGRIVLKQIVSIVNYYEVYEHPAS</sequence>
<dbReference type="AlphaFoldDB" id="A0A3L6RKB2"/>
<accession>A0A3L6RKB2</accession>
<dbReference type="EMBL" id="PQIB02000008">
    <property type="protein sequence ID" value="RLN04980.1"/>
    <property type="molecule type" value="Genomic_DNA"/>
</dbReference>
<proteinExistence type="predicted"/>
<evidence type="ECO:0000313" key="2">
    <source>
        <dbReference type="Proteomes" id="UP000275267"/>
    </source>
</evidence>
<comment type="caution">
    <text evidence="1">The sequence shown here is derived from an EMBL/GenBank/DDBJ whole genome shotgun (WGS) entry which is preliminary data.</text>
</comment>
<protein>
    <submittedName>
        <fullName evidence="1">Uncharacterized protein</fullName>
    </submittedName>
</protein>
<reference evidence="2" key="1">
    <citation type="journal article" date="2019" name="Nat. Commun.">
        <title>The genome of broomcorn millet.</title>
        <authorList>
            <person name="Zou C."/>
            <person name="Miki D."/>
            <person name="Li D."/>
            <person name="Tang Q."/>
            <person name="Xiao L."/>
            <person name="Rajput S."/>
            <person name="Deng P."/>
            <person name="Jia W."/>
            <person name="Huang R."/>
            <person name="Zhang M."/>
            <person name="Sun Y."/>
            <person name="Hu J."/>
            <person name="Fu X."/>
            <person name="Schnable P.S."/>
            <person name="Li F."/>
            <person name="Zhang H."/>
            <person name="Feng B."/>
            <person name="Zhu X."/>
            <person name="Liu R."/>
            <person name="Schnable J.C."/>
            <person name="Zhu J.-K."/>
            <person name="Zhang H."/>
        </authorList>
    </citation>
    <scope>NUCLEOTIDE SEQUENCE [LARGE SCALE GENOMIC DNA]</scope>
</reference>